<proteinExistence type="predicted"/>
<gene>
    <name evidence="1" type="ORF">GA0061098_1006178</name>
</gene>
<sequence>MSYATKVYKEVGGDKMTVVAGGSLQIGNVTFSVNAAGKLIVTGLPTADPHVVGQLWVNSNVLTVSAG</sequence>
<keyword evidence="2" id="KW-1185">Reference proteome</keyword>
<evidence type="ECO:0000313" key="1">
    <source>
        <dbReference type="EMBL" id="SCB33896.1"/>
    </source>
</evidence>
<dbReference type="EMBL" id="FMAI01000006">
    <property type="protein sequence ID" value="SCB33896.1"/>
    <property type="molecule type" value="Genomic_DNA"/>
</dbReference>
<protein>
    <submittedName>
        <fullName evidence="1">Uncharacterized protein</fullName>
    </submittedName>
</protein>
<dbReference type="RefSeq" id="WP_091956792.1">
    <property type="nucleotide sequence ID" value="NZ_FMAI01000006.1"/>
</dbReference>
<dbReference type="Proteomes" id="UP000199184">
    <property type="component" value="Unassembled WGS sequence"/>
</dbReference>
<dbReference type="AlphaFoldDB" id="A0A1C3W1S6"/>
<accession>A0A1C3W1S6</accession>
<evidence type="ECO:0000313" key="2">
    <source>
        <dbReference type="Proteomes" id="UP000199184"/>
    </source>
</evidence>
<organism evidence="1 2">
    <name type="scientific">Bradyrhizobium shewense</name>
    <dbReference type="NCBI Taxonomy" id="1761772"/>
    <lineage>
        <taxon>Bacteria</taxon>
        <taxon>Pseudomonadati</taxon>
        <taxon>Pseudomonadota</taxon>
        <taxon>Alphaproteobacteria</taxon>
        <taxon>Hyphomicrobiales</taxon>
        <taxon>Nitrobacteraceae</taxon>
        <taxon>Bradyrhizobium</taxon>
    </lineage>
</organism>
<name>A0A1C3W1S6_9BRAD</name>
<reference evidence="2" key="1">
    <citation type="submission" date="2016-08" db="EMBL/GenBank/DDBJ databases">
        <authorList>
            <person name="Varghese N."/>
            <person name="Submissions Spin"/>
        </authorList>
    </citation>
    <scope>NUCLEOTIDE SEQUENCE [LARGE SCALE GENOMIC DNA]</scope>
    <source>
        <strain evidence="2">ERR11</strain>
    </source>
</reference>